<protein>
    <submittedName>
        <fullName evidence="2">Uncharacterized protein</fullName>
    </submittedName>
</protein>
<evidence type="ECO:0000313" key="2">
    <source>
        <dbReference type="EMBL" id="KKN27604.1"/>
    </source>
</evidence>
<reference evidence="2" key="1">
    <citation type="journal article" date="2015" name="Nature">
        <title>Complex archaea that bridge the gap between prokaryotes and eukaryotes.</title>
        <authorList>
            <person name="Spang A."/>
            <person name="Saw J.H."/>
            <person name="Jorgensen S.L."/>
            <person name="Zaremba-Niedzwiedzka K."/>
            <person name="Martijn J."/>
            <person name="Lind A.E."/>
            <person name="van Eijk R."/>
            <person name="Schleper C."/>
            <person name="Guy L."/>
            <person name="Ettema T.J."/>
        </authorList>
    </citation>
    <scope>NUCLEOTIDE SEQUENCE</scope>
</reference>
<keyword evidence="1" id="KW-1133">Transmembrane helix</keyword>
<evidence type="ECO:0000256" key="1">
    <source>
        <dbReference type="SAM" id="Phobius"/>
    </source>
</evidence>
<dbReference type="EMBL" id="LAZR01002622">
    <property type="protein sequence ID" value="KKN27604.1"/>
    <property type="molecule type" value="Genomic_DNA"/>
</dbReference>
<comment type="caution">
    <text evidence="2">The sequence shown here is derived from an EMBL/GenBank/DDBJ whole genome shotgun (WGS) entry which is preliminary data.</text>
</comment>
<gene>
    <name evidence="2" type="ORF">LCGC14_0862910</name>
</gene>
<name>A0A0F9PBU7_9ZZZZ</name>
<sequence length="111" mass="13039">MDQERINKEKEGFFKRWKQGILDMTIEQQLKNKIIGILGGMVGLTLALIIIVYRKQWGFSIFVFFIIWIQFISFISTRQQYIATKEMLKGLEPQKQDIVSPEIDKEVGNNK</sequence>
<organism evidence="2">
    <name type="scientific">marine sediment metagenome</name>
    <dbReference type="NCBI Taxonomy" id="412755"/>
    <lineage>
        <taxon>unclassified sequences</taxon>
        <taxon>metagenomes</taxon>
        <taxon>ecological metagenomes</taxon>
    </lineage>
</organism>
<proteinExistence type="predicted"/>
<feature type="transmembrane region" description="Helical" evidence="1">
    <location>
        <begin position="59"/>
        <end position="77"/>
    </location>
</feature>
<accession>A0A0F9PBU7</accession>
<dbReference type="AlphaFoldDB" id="A0A0F9PBU7"/>
<keyword evidence="1" id="KW-0472">Membrane</keyword>
<feature type="transmembrane region" description="Helical" evidence="1">
    <location>
        <begin position="34"/>
        <end position="53"/>
    </location>
</feature>
<keyword evidence="1" id="KW-0812">Transmembrane</keyword>